<proteinExistence type="predicted"/>
<keyword evidence="1" id="KW-0812">Transmembrane</keyword>
<feature type="transmembrane region" description="Helical" evidence="1">
    <location>
        <begin position="76"/>
        <end position="97"/>
    </location>
</feature>
<organism evidence="2 3">
    <name type="scientific">Gemmatimonas aurantiaca</name>
    <dbReference type="NCBI Taxonomy" id="173480"/>
    <lineage>
        <taxon>Bacteria</taxon>
        <taxon>Pseudomonadati</taxon>
        <taxon>Gemmatimonadota</taxon>
        <taxon>Gemmatimonadia</taxon>
        <taxon>Gemmatimonadales</taxon>
        <taxon>Gemmatimonadaceae</taxon>
        <taxon>Gemmatimonas</taxon>
    </lineage>
</organism>
<name>A0A3D4VBX7_9BACT</name>
<evidence type="ECO:0000256" key="1">
    <source>
        <dbReference type="SAM" id="Phobius"/>
    </source>
</evidence>
<dbReference type="InterPro" id="IPR003425">
    <property type="entry name" value="CCB3/YggT"/>
</dbReference>
<comment type="caution">
    <text evidence="2">The sequence shown here is derived from an EMBL/GenBank/DDBJ whole genome shotgun (WGS) entry which is preliminary data.</text>
</comment>
<dbReference type="EMBL" id="DPIY01000011">
    <property type="protein sequence ID" value="HCT58621.1"/>
    <property type="molecule type" value="Genomic_DNA"/>
</dbReference>
<reference evidence="2 3" key="1">
    <citation type="journal article" date="2018" name="Nat. Biotechnol.">
        <title>A standardized bacterial taxonomy based on genome phylogeny substantially revises the tree of life.</title>
        <authorList>
            <person name="Parks D.H."/>
            <person name="Chuvochina M."/>
            <person name="Waite D.W."/>
            <person name="Rinke C."/>
            <person name="Skarshewski A."/>
            <person name="Chaumeil P.A."/>
            <person name="Hugenholtz P."/>
        </authorList>
    </citation>
    <scope>NUCLEOTIDE SEQUENCE [LARGE SCALE GENOMIC DNA]</scope>
    <source>
        <strain evidence="2">UBA8844</strain>
    </source>
</reference>
<gene>
    <name evidence="2" type="ORF">DGD08_15560</name>
</gene>
<evidence type="ECO:0000313" key="3">
    <source>
        <dbReference type="Proteomes" id="UP000264071"/>
    </source>
</evidence>
<protein>
    <submittedName>
        <fullName evidence="2">YggT family protein</fullName>
    </submittedName>
</protein>
<keyword evidence="1" id="KW-1133">Transmembrane helix</keyword>
<sequence length="199" mass="22057">MLESVVRVIDALLIFLRPLVFAAGALTAIGAVTSWAVRTRRISPFSGAARFVRDRVDPWLIAPVERRILRAGGTPYSAPWWALAAVVLGGLLLISGIQFLRDQFVMLLFATTSGYSLIAVLTKWTFSVLRIALFARVISSWVGGSPYSKWWRWSYVLTEWFLAPLRNVIPTIGMIDISVLVAYFGLGILESVLIGAMLK</sequence>
<dbReference type="GO" id="GO:0016020">
    <property type="term" value="C:membrane"/>
    <property type="evidence" value="ECO:0007669"/>
    <property type="project" value="InterPro"/>
</dbReference>
<feature type="transmembrane region" description="Helical" evidence="1">
    <location>
        <begin position="103"/>
        <end position="121"/>
    </location>
</feature>
<dbReference type="Pfam" id="PF02325">
    <property type="entry name" value="CCB3_YggT"/>
    <property type="match status" value="1"/>
</dbReference>
<dbReference type="Proteomes" id="UP000264071">
    <property type="component" value="Unassembled WGS sequence"/>
</dbReference>
<evidence type="ECO:0000313" key="2">
    <source>
        <dbReference type="EMBL" id="HCT58621.1"/>
    </source>
</evidence>
<keyword evidence="1" id="KW-0472">Membrane</keyword>
<feature type="transmembrane region" description="Helical" evidence="1">
    <location>
        <begin position="12"/>
        <end position="37"/>
    </location>
</feature>
<dbReference type="AlphaFoldDB" id="A0A3D4VBX7"/>
<accession>A0A3D4VBX7</accession>
<feature type="transmembrane region" description="Helical" evidence="1">
    <location>
        <begin position="168"/>
        <end position="189"/>
    </location>
</feature>